<keyword evidence="1" id="KW-0732">Signal</keyword>
<feature type="chain" id="PRO_5047298191" description="DUF1257 domain-containing protein" evidence="1">
    <location>
        <begin position="21"/>
        <end position="175"/>
    </location>
</feature>
<dbReference type="EMBL" id="JAWQEV010000009">
    <property type="protein sequence ID" value="MDW4574532.1"/>
    <property type="molecule type" value="Genomic_DNA"/>
</dbReference>
<comment type="caution">
    <text evidence="2">The sequence shown here is derived from an EMBL/GenBank/DDBJ whole genome shotgun (WGS) entry which is preliminary data.</text>
</comment>
<evidence type="ECO:0000313" key="2">
    <source>
        <dbReference type="EMBL" id="MDW4574532.1"/>
    </source>
</evidence>
<protein>
    <recommendedName>
        <fullName evidence="4">DUF1257 domain-containing protein</fullName>
    </recommendedName>
</protein>
<dbReference type="RefSeq" id="WP_318355027.1">
    <property type="nucleotide sequence ID" value="NZ_JAWQEV010000009.1"/>
</dbReference>
<sequence>MSVSLILIPAALAAVTAISAAGGIGALSQVGGDREVERDIEVERAEAEGPRPVSVRTRMKDPDLLGDALRDIGATAVTQSDADLTAVIDGVELAMTRSPEGVWAAHFRRADGLELAETDAAALVERLDAAYALRVQQTVASRIRERAASAGFELVSETRDDDDTVTMVLDVKDYA</sequence>
<keyword evidence="3" id="KW-1185">Reference proteome</keyword>
<dbReference type="Proteomes" id="UP001283109">
    <property type="component" value="Unassembled WGS sequence"/>
</dbReference>
<proteinExistence type="predicted"/>
<evidence type="ECO:0008006" key="4">
    <source>
        <dbReference type="Google" id="ProtNLM"/>
    </source>
</evidence>
<name>A0ABU4H5A7_9MICO</name>
<organism evidence="2 3">
    <name type="scientific">Microbacterium arthrosphaerae</name>
    <dbReference type="NCBI Taxonomy" id="792652"/>
    <lineage>
        <taxon>Bacteria</taxon>
        <taxon>Bacillati</taxon>
        <taxon>Actinomycetota</taxon>
        <taxon>Actinomycetes</taxon>
        <taxon>Micrococcales</taxon>
        <taxon>Microbacteriaceae</taxon>
        <taxon>Microbacterium</taxon>
    </lineage>
</organism>
<evidence type="ECO:0000256" key="1">
    <source>
        <dbReference type="SAM" id="SignalP"/>
    </source>
</evidence>
<feature type="signal peptide" evidence="1">
    <location>
        <begin position="1"/>
        <end position="20"/>
    </location>
</feature>
<reference evidence="2 3" key="1">
    <citation type="submission" date="2023-11" db="EMBL/GenBank/DDBJ databases">
        <title>Draft genome sequence of Microbacterium arthrosphaerae JCM 30492.</title>
        <authorList>
            <person name="Zhang G."/>
            <person name="Ding Y."/>
        </authorList>
    </citation>
    <scope>NUCLEOTIDE SEQUENCE [LARGE SCALE GENOMIC DNA]</scope>
    <source>
        <strain evidence="2 3">JCM 30492</strain>
    </source>
</reference>
<accession>A0ABU4H5A7</accession>
<gene>
    <name evidence="2" type="ORF">R8Z58_17285</name>
</gene>
<evidence type="ECO:0000313" key="3">
    <source>
        <dbReference type="Proteomes" id="UP001283109"/>
    </source>
</evidence>